<dbReference type="RefSeq" id="WP_379812580.1">
    <property type="nucleotide sequence ID" value="NZ_JBHUPC010000020.1"/>
</dbReference>
<dbReference type="InterPro" id="IPR005018">
    <property type="entry name" value="DOMON_domain"/>
</dbReference>
<sequence>MKRKITLTLLVVALHFLAFGQQKATGLIDLASNMKAQLVLDSGTSTVVLTLSGPNDRWFALQFGSFTGGMQAGSDLVYWNNVTLVDAKHNGVGVTPSVDASNDWTLISNTNNTPSTGLRTLVYSRPFNTGDSNDFVFNFNDTTVDFAWARSNSTSFTLAYHEVANRGVFLNTAFSTLNAQDFSLNQVKIYPNPSNGVITFELPVVIEALAIYSLTGKLVKEYENLAAQTVTINTDNLETGVYFVELRNEGESMWKKVIID</sequence>
<dbReference type="Proteomes" id="UP001597534">
    <property type="component" value="Unassembled WGS sequence"/>
</dbReference>
<dbReference type="PANTHER" id="PTHR10157">
    <property type="entry name" value="DOPAMINE BETA HYDROXYLASE RELATED"/>
    <property type="match status" value="1"/>
</dbReference>
<dbReference type="InterPro" id="IPR026444">
    <property type="entry name" value="Secre_tail"/>
</dbReference>
<evidence type="ECO:0000256" key="1">
    <source>
        <dbReference type="ARBA" id="ARBA00022729"/>
    </source>
</evidence>
<dbReference type="PANTHER" id="PTHR10157:SF23">
    <property type="entry name" value="MOXD1 HOMOLOG 1"/>
    <property type="match status" value="1"/>
</dbReference>
<dbReference type="EMBL" id="JBHUPC010000020">
    <property type="protein sequence ID" value="MFD2892854.1"/>
    <property type="molecule type" value="Genomic_DNA"/>
</dbReference>
<comment type="caution">
    <text evidence="4">The sequence shown here is derived from an EMBL/GenBank/DDBJ whole genome shotgun (WGS) entry which is preliminary data.</text>
</comment>
<evidence type="ECO:0000256" key="2">
    <source>
        <dbReference type="SAM" id="SignalP"/>
    </source>
</evidence>
<name>A0ABW5YR38_9FLAO</name>
<protein>
    <submittedName>
        <fullName evidence="4">T9SS type A sorting domain-containing protein</fullName>
    </submittedName>
</protein>
<dbReference type="InterPro" id="IPR000945">
    <property type="entry name" value="DBH-like"/>
</dbReference>
<keyword evidence="1 2" id="KW-0732">Signal</keyword>
<feature type="signal peptide" evidence="2">
    <location>
        <begin position="1"/>
        <end position="24"/>
    </location>
</feature>
<gene>
    <name evidence="4" type="ORF">ACFS5J_12610</name>
</gene>
<evidence type="ECO:0000313" key="4">
    <source>
        <dbReference type="EMBL" id="MFD2892854.1"/>
    </source>
</evidence>
<proteinExistence type="predicted"/>
<feature type="chain" id="PRO_5046794503" evidence="2">
    <location>
        <begin position="25"/>
        <end position="260"/>
    </location>
</feature>
<organism evidence="4 5">
    <name type="scientific">Flavobacterium chuncheonense</name>
    <dbReference type="NCBI Taxonomy" id="2026653"/>
    <lineage>
        <taxon>Bacteria</taxon>
        <taxon>Pseudomonadati</taxon>
        <taxon>Bacteroidota</taxon>
        <taxon>Flavobacteriia</taxon>
        <taxon>Flavobacteriales</taxon>
        <taxon>Flavobacteriaceae</taxon>
        <taxon>Flavobacterium</taxon>
    </lineage>
</organism>
<accession>A0ABW5YR38</accession>
<feature type="domain" description="DOMON" evidence="3">
    <location>
        <begin position="58"/>
        <end position="151"/>
    </location>
</feature>
<dbReference type="NCBIfam" id="TIGR04183">
    <property type="entry name" value="Por_Secre_tail"/>
    <property type="match status" value="1"/>
</dbReference>
<dbReference type="CDD" id="cd09631">
    <property type="entry name" value="DOMON_DOH"/>
    <property type="match status" value="1"/>
</dbReference>
<evidence type="ECO:0000313" key="5">
    <source>
        <dbReference type="Proteomes" id="UP001597534"/>
    </source>
</evidence>
<evidence type="ECO:0000259" key="3">
    <source>
        <dbReference type="SMART" id="SM00664"/>
    </source>
</evidence>
<keyword evidence="5" id="KW-1185">Reference proteome</keyword>
<dbReference type="InterPro" id="IPR045266">
    <property type="entry name" value="DOH_DOMON"/>
</dbReference>
<dbReference type="SMART" id="SM00664">
    <property type="entry name" value="DoH"/>
    <property type="match status" value="1"/>
</dbReference>
<reference evidence="5" key="1">
    <citation type="journal article" date="2019" name="Int. J. Syst. Evol. Microbiol.">
        <title>The Global Catalogue of Microorganisms (GCM) 10K type strain sequencing project: providing services to taxonomists for standard genome sequencing and annotation.</title>
        <authorList>
            <consortium name="The Broad Institute Genomics Platform"/>
            <consortium name="The Broad Institute Genome Sequencing Center for Infectious Disease"/>
            <person name="Wu L."/>
            <person name="Ma J."/>
        </authorList>
    </citation>
    <scope>NUCLEOTIDE SEQUENCE [LARGE SCALE GENOMIC DNA]</scope>
    <source>
        <strain evidence="5">KCTC 22671</strain>
    </source>
</reference>
<dbReference type="Pfam" id="PF18962">
    <property type="entry name" value="Por_Secre_tail"/>
    <property type="match status" value="1"/>
</dbReference>